<dbReference type="Pfam" id="PF03323">
    <property type="entry name" value="GerA"/>
    <property type="match status" value="1"/>
</dbReference>
<dbReference type="Proteomes" id="UP000680638">
    <property type="component" value="Unassembled WGS sequence"/>
</dbReference>
<dbReference type="PANTHER" id="PTHR22550:SF5">
    <property type="entry name" value="LEUCINE ZIPPER PROTEIN 4"/>
    <property type="match status" value="1"/>
</dbReference>
<feature type="transmembrane region" description="Helical" evidence="4">
    <location>
        <begin position="439"/>
        <end position="460"/>
    </location>
</feature>
<sequence>MSIRFWSQKRRHAEKPPKSPETPPADRSGKRPETFDERLEWVRHELVHCSDLIIHTFHTGKDRRCALVFFRGMIAKNTVQDELLRDLLSLEAEDAQRFNEQLFEQKRLSVTGLSVVTDMDQGLAAVLDGHALLIVDGDPRMLDIPCSSIEKRAIEEAPNESVIRGPRESFIEDLDVNIRLLRKRLKTPSFKLESMDIGTHTKTKVVIAYMQGICKPELLEEVKKRLSGIEIDGVIGSSYLEEFIKDSPFSPFPQMQYTERPDVATASLLEGRVAILVDGTPIVLMAPVTLFMLMQAAEDYFQHYVAATWIRWIRYVFLIASLTLPSTYIAVTSFHPEIIPSSLLISIAASREIVPFPALVEAFIMEIAFEALREATVRIPKAIGQSVSIIGALIIGTAAVQAGIVSAFMVIIVSLTGIASFISPHFDLGLAFRLLRFPIMILSGVFGLFGLACGLILIYIHLINLRSFGTPYLSRNPRSKCCIRNTCIRRRWGLSSPC</sequence>
<name>A0ABQ4M0Z6_9BACL</name>
<evidence type="ECO:0000313" key="6">
    <source>
        <dbReference type="Proteomes" id="UP000680638"/>
    </source>
</evidence>
<feature type="transmembrane region" description="Helical" evidence="4">
    <location>
        <begin position="393"/>
        <end position="419"/>
    </location>
</feature>
<feature type="transmembrane region" description="Helical" evidence="4">
    <location>
        <begin position="315"/>
        <end position="334"/>
    </location>
</feature>
<keyword evidence="4" id="KW-1133">Transmembrane helix</keyword>
<dbReference type="InterPro" id="IPR050768">
    <property type="entry name" value="UPF0353/GerABKA_families"/>
</dbReference>
<accession>A0ABQ4M0Z6</accession>
<comment type="caution">
    <text evidence="5">The sequence shown here is derived from an EMBL/GenBank/DDBJ whole genome shotgun (WGS) entry which is preliminary data.</text>
</comment>
<feature type="region of interest" description="Disordered" evidence="3">
    <location>
        <begin position="1"/>
        <end position="32"/>
    </location>
</feature>
<keyword evidence="4" id="KW-0812">Transmembrane</keyword>
<evidence type="ECO:0000313" key="5">
    <source>
        <dbReference type="EMBL" id="GIO69073.1"/>
    </source>
</evidence>
<evidence type="ECO:0000256" key="2">
    <source>
        <dbReference type="ARBA" id="ARBA00023136"/>
    </source>
</evidence>
<reference evidence="5 6" key="1">
    <citation type="submission" date="2021-03" db="EMBL/GenBank/DDBJ databases">
        <title>Antimicrobial resistance genes in bacteria isolated from Japanese honey, and their potential for conferring macrolide and lincosamide resistance in the American foulbrood pathogen Paenibacillus larvae.</title>
        <authorList>
            <person name="Okamoto M."/>
            <person name="Kumagai M."/>
            <person name="Kanamori H."/>
            <person name="Takamatsu D."/>
        </authorList>
    </citation>
    <scope>NUCLEOTIDE SEQUENCE [LARGE SCALE GENOMIC DNA]</scope>
    <source>
        <strain evidence="5 6">J21TS3</strain>
    </source>
</reference>
<organism evidence="5 6">
    <name type="scientific">Paenibacillus cookii</name>
    <dbReference type="NCBI Taxonomy" id="157839"/>
    <lineage>
        <taxon>Bacteria</taxon>
        <taxon>Bacillati</taxon>
        <taxon>Bacillota</taxon>
        <taxon>Bacilli</taxon>
        <taxon>Bacillales</taxon>
        <taxon>Paenibacillaceae</taxon>
        <taxon>Paenibacillus</taxon>
    </lineage>
</organism>
<dbReference type="EMBL" id="BORW01000025">
    <property type="protein sequence ID" value="GIO69073.1"/>
    <property type="molecule type" value="Genomic_DNA"/>
</dbReference>
<dbReference type="RefSeq" id="WP_212951722.1">
    <property type="nucleotide sequence ID" value="NZ_BORW01000025.1"/>
</dbReference>
<keyword evidence="6" id="KW-1185">Reference proteome</keyword>
<feature type="transmembrane region" description="Helical" evidence="4">
    <location>
        <begin position="273"/>
        <end position="294"/>
    </location>
</feature>
<proteinExistence type="inferred from homology"/>
<evidence type="ECO:0000256" key="3">
    <source>
        <dbReference type="SAM" id="MobiDB-lite"/>
    </source>
</evidence>
<dbReference type="InterPro" id="IPR004995">
    <property type="entry name" value="Spore_Ger"/>
</dbReference>
<keyword evidence="2 4" id="KW-0472">Membrane</keyword>
<gene>
    <name evidence="5" type="primary">yfkQ_2</name>
    <name evidence="5" type="ORF">J21TS3_38940</name>
</gene>
<dbReference type="PANTHER" id="PTHR22550">
    <property type="entry name" value="SPORE GERMINATION PROTEIN"/>
    <property type="match status" value="1"/>
</dbReference>
<evidence type="ECO:0000256" key="1">
    <source>
        <dbReference type="ARBA" id="ARBA00005278"/>
    </source>
</evidence>
<dbReference type="PIRSF" id="PIRSF005690">
    <property type="entry name" value="GerBA"/>
    <property type="match status" value="1"/>
</dbReference>
<evidence type="ECO:0000256" key="4">
    <source>
        <dbReference type="SAM" id="Phobius"/>
    </source>
</evidence>
<protein>
    <submittedName>
        <fullName evidence="5">Membrane protein YfkQ</fullName>
    </submittedName>
</protein>
<comment type="similarity">
    <text evidence="1">Belongs to the GerABKA family.</text>
</comment>